<keyword evidence="17" id="KW-1185">Reference proteome</keyword>
<evidence type="ECO:0000313" key="16">
    <source>
        <dbReference type="EMBL" id="CAN92837.1"/>
    </source>
</evidence>
<dbReference type="PRINTS" id="PR00344">
    <property type="entry name" value="BCTRLSENSOR"/>
</dbReference>
<dbReference type="InterPro" id="IPR000700">
    <property type="entry name" value="PAS-assoc_C"/>
</dbReference>
<organism evidence="16 17">
    <name type="scientific">Sorangium cellulosum (strain So ce56)</name>
    <name type="common">Polyangium cellulosum (strain So ce56)</name>
    <dbReference type="NCBI Taxonomy" id="448385"/>
    <lineage>
        <taxon>Bacteria</taxon>
        <taxon>Pseudomonadati</taxon>
        <taxon>Myxococcota</taxon>
        <taxon>Polyangia</taxon>
        <taxon>Polyangiales</taxon>
        <taxon>Polyangiaceae</taxon>
        <taxon>Sorangium</taxon>
    </lineage>
</organism>
<evidence type="ECO:0000256" key="5">
    <source>
        <dbReference type="ARBA" id="ARBA00022679"/>
    </source>
</evidence>
<dbReference type="SMART" id="SM00388">
    <property type="entry name" value="HisKA"/>
    <property type="match status" value="1"/>
</dbReference>
<dbReference type="Gene3D" id="3.30.565.10">
    <property type="entry name" value="Histidine kinase-like ATPase, C-terminal domain"/>
    <property type="match status" value="1"/>
</dbReference>
<dbReference type="eggNOG" id="COG2202">
    <property type="taxonomic scope" value="Bacteria"/>
</dbReference>
<dbReference type="SMART" id="SM00387">
    <property type="entry name" value="HATPase_c"/>
    <property type="match status" value="1"/>
</dbReference>
<dbReference type="EC" id="2.7.13.3" evidence="3"/>
<feature type="domain" description="PAC" evidence="15">
    <location>
        <begin position="228"/>
        <end position="281"/>
    </location>
</feature>
<accession>A9GAA2</accession>
<keyword evidence="9" id="KW-0067">ATP-binding</keyword>
<feature type="domain" description="PAS" evidence="14">
    <location>
        <begin position="282"/>
        <end position="352"/>
    </location>
</feature>
<dbReference type="GO" id="GO:0016020">
    <property type="term" value="C:membrane"/>
    <property type="evidence" value="ECO:0007669"/>
    <property type="project" value="UniProtKB-SubCell"/>
</dbReference>
<dbReference type="NCBIfam" id="TIGR00229">
    <property type="entry name" value="sensory_box"/>
    <property type="match status" value="3"/>
</dbReference>
<dbReference type="RefSeq" id="WP_012235310.1">
    <property type="nucleotide sequence ID" value="NC_010162.1"/>
</dbReference>
<evidence type="ECO:0000256" key="10">
    <source>
        <dbReference type="ARBA" id="ARBA00022989"/>
    </source>
</evidence>
<dbReference type="GO" id="GO:0030295">
    <property type="term" value="F:protein kinase activator activity"/>
    <property type="evidence" value="ECO:0007669"/>
    <property type="project" value="TreeGrafter"/>
</dbReference>
<dbReference type="InterPro" id="IPR005467">
    <property type="entry name" value="His_kinase_dom"/>
</dbReference>
<dbReference type="GO" id="GO:0000156">
    <property type="term" value="F:phosphorelay response regulator activity"/>
    <property type="evidence" value="ECO:0007669"/>
    <property type="project" value="TreeGrafter"/>
</dbReference>
<dbReference type="AlphaFoldDB" id="A9GAA2"/>
<dbReference type="EMBL" id="AM746676">
    <property type="protein sequence ID" value="CAN92837.1"/>
    <property type="molecule type" value="Genomic_DNA"/>
</dbReference>
<dbReference type="PANTHER" id="PTHR42878:SF7">
    <property type="entry name" value="SENSOR HISTIDINE KINASE GLRK"/>
    <property type="match status" value="1"/>
</dbReference>
<comment type="catalytic activity">
    <reaction evidence="1">
        <text>ATP + protein L-histidine = ADP + protein N-phospho-L-histidine.</text>
        <dbReference type="EC" id="2.7.13.3"/>
    </reaction>
</comment>
<keyword evidence="8 16" id="KW-0418">Kinase</keyword>
<keyword evidence="12" id="KW-0472">Membrane</keyword>
<dbReference type="BioCyc" id="SCEL448385:SCE_RS13730-MONOMER"/>
<name>A9GAA2_SORC5</name>
<keyword evidence="7" id="KW-0547">Nucleotide-binding</keyword>
<evidence type="ECO:0000256" key="8">
    <source>
        <dbReference type="ARBA" id="ARBA00022777"/>
    </source>
</evidence>
<evidence type="ECO:0000256" key="7">
    <source>
        <dbReference type="ARBA" id="ARBA00022741"/>
    </source>
</evidence>
<feature type="domain" description="Histidine kinase" evidence="13">
    <location>
        <begin position="412"/>
        <end position="632"/>
    </location>
</feature>
<sequence>MAALGKSAEEGAADALKRQLAELGGAEALLQAILDSTSDCILVISPEGTILLSGRALPRASSASLLRTSIYEHIAPETREAARSCVERVVRSGASDSCECTIPGEHGHAARYEVKVSPILRGGRVATLLVICADVTERRATEAALRRSEERYRSVIAALDEGIVLQDASGSIEACNASAERILGLTSAEMAGRESRDPRWRAVHEDGAPFDGDLHPAIVTLRTGAPQKNVIMGVHRPEGDMAWISINSQPLLRPSESIPYAVVTSFHDITERKRSEEELRRSEERFRATFNQAAVGIGQVSVEGRWLRLNEKFCDLVGYSHAEMTNLTFQQITYPPDLPHDIENVRRILSGEVQTASREKRYVRKGGELVWTKVTVSLVRHASGAPAYFVVIAEDITDRKHVEETRQEFLTIASHELKTPLTPVMLRVQALLRMYRRAGGPPPAAEEVIPKLEAVEALLGRLHRLVEELLDISQITAAPMTVAPEEVDLSALLRDILSGHAPLLRRAACPVTVDAPTALRGHWDPVRLEQIISNLLSNASKYGGGKPVDVALEASGDMARLTVRDRGIGIAAADHERIFRCFQRATTSRHYSGFGLGLWIVREAAEAMGGAVRVESRLGEGARFTVELPRARRHASS</sequence>
<dbReference type="InterPro" id="IPR003661">
    <property type="entry name" value="HisK_dim/P_dom"/>
</dbReference>
<proteinExistence type="predicted"/>
<dbReference type="Pfam" id="PF00512">
    <property type="entry name" value="HisKA"/>
    <property type="match status" value="1"/>
</dbReference>
<dbReference type="PROSITE" id="PS50113">
    <property type="entry name" value="PAC"/>
    <property type="match status" value="2"/>
</dbReference>
<evidence type="ECO:0000256" key="2">
    <source>
        <dbReference type="ARBA" id="ARBA00004141"/>
    </source>
</evidence>
<evidence type="ECO:0000256" key="4">
    <source>
        <dbReference type="ARBA" id="ARBA00022553"/>
    </source>
</evidence>
<evidence type="ECO:0000259" key="14">
    <source>
        <dbReference type="PROSITE" id="PS50112"/>
    </source>
</evidence>
<keyword evidence="4" id="KW-0597">Phosphoprotein</keyword>
<evidence type="ECO:0000259" key="15">
    <source>
        <dbReference type="PROSITE" id="PS50113"/>
    </source>
</evidence>
<evidence type="ECO:0000256" key="11">
    <source>
        <dbReference type="ARBA" id="ARBA00023012"/>
    </source>
</evidence>
<dbReference type="HOGENOM" id="CLU_422632_0_0_7"/>
<dbReference type="InterPro" id="IPR036097">
    <property type="entry name" value="HisK_dim/P_sf"/>
</dbReference>
<dbReference type="PANTHER" id="PTHR42878">
    <property type="entry name" value="TWO-COMPONENT HISTIDINE KINASE"/>
    <property type="match status" value="1"/>
</dbReference>
<keyword evidence="6" id="KW-0812">Transmembrane</keyword>
<dbReference type="Pfam" id="PF02518">
    <property type="entry name" value="HATPase_c"/>
    <property type="match status" value="1"/>
</dbReference>
<dbReference type="Gene3D" id="3.30.450.20">
    <property type="entry name" value="PAS domain"/>
    <property type="match status" value="3"/>
</dbReference>
<dbReference type="InterPro" id="IPR036890">
    <property type="entry name" value="HATPase_C_sf"/>
</dbReference>
<feature type="domain" description="PAS" evidence="14">
    <location>
        <begin position="148"/>
        <end position="193"/>
    </location>
</feature>
<dbReference type="GO" id="GO:0000155">
    <property type="term" value="F:phosphorelay sensor kinase activity"/>
    <property type="evidence" value="ECO:0007669"/>
    <property type="project" value="InterPro"/>
</dbReference>
<keyword evidence="5 16" id="KW-0808">Transferase</keyword>
<dbReference type="InterPro" id="IPR000014">
    <property type="entry name" value="PAS"/>
</dbReference>
<evidence type="ECO:0000256" key="1">
    <source>
        <dbReference type="ARBA" id="ARBA00000085"/>
    </source>
</evidence>
<keyword evidence="11" id="KW-0902">Two-component regulatory system</keyword>
<evidence type="ECO:0000256" key="9">
    <source>
        <dbReference type="ARBA" id="ARBA00022840"/>
    </source>
</evidence>
<feature type="domain" description="PAC" evidence="15">
    <location>
        <begin position="356"/>
        <end position="408"/>
    </location>
</feature>
<dbReference type="Pfam" id="PF08448">
    <property type="entry name" value="PAS_4"/>
    <property type="match status" value="1"/>
</dbReference>
<dbReference type="eggNOG" id="COG2205">
    <property type="taxonomic scope" value="Bacteria"/>
</dbReference>
<dbReference type="SMART" id="SM00091">
    <property type="entry name" value="PAS"/>
    <property type="match status" value="3"/>
</dbReference>
<dbReference type="SUPFAM" id="SSF55874">
    <property type="entry name" value="ATPase domain of HSP90 chaperone/DNA topoisomerase II/histidine kinase"/>
    <property type="match status" value="1"/>
</dbReference>
<dbReference type="Gene3D" id="1.10.287.130">
    <property type="match status" value="1"/>
</dbReference>
<dbReference type="InterPro" id="IPR013656">
    <property type="entry name" value="PAS_4"/>
</dbReference>
<dbReference type="STRING" id="448385.sce2678"/>
<evidence type="ECO:0000256" key="3">
    <source>
        <dbReference type="ARBA" id="ARBA00012438"/>
    </source>
</evidence>
<dbReference type="InterPro" id="IPR050351">
    <property type="entry name" value="BphY/WalK/GraS-like"/>
</dbReference>
<evidence type="ECO:0000313" key="17">
    <source>
        <dbReference type="Proteomes" id="UP000002139"/>
    </source>
</evidence>
<gene>
    <name evidence="16" type="ordered locus">sce2678</name>
</gene>
<comment type="subcellular location">
    <subcellularLocation>
        <location evidence="2">Membrane</location>
        <topology evidence="2">Multi-pass membrane protein</topology>
    </subcellularLocation>
</comment>
<dbReference type="PROSITE" id="PS50112">
    <property type="entry name" value="PAS"/>
    <property type="match status" value="2"/>
</dbReference>
<dbReference type="GO" id="GO:0007234">
    <property type="term" value="P:osmosensory signaling via phosphorelay pathway"/>
    <property type="evidence" value="ECO:0007669"/>
    <property type="project" value="TreeGrafter"/>
</dbReference>
<dbReference type="InterPro" id="IPR003594">
    <property type="entry name" value="HATPase_dom"/>
</dbReference>
<protein>
    <recommendedName>
        <fullName evidence="3">histidine kinase</fullName>
        <ecNumber evidence="3">2.7.13.3</ecNumber>
    </recommendedName>
</protein>
<evidence type="ECO:0000259" key="13">
    <source>
        <dbReference type="PROSITE" id="PS50109"/>
    </source>
</evidence>
<dbReference type="KEGG" id="scl:sce2678"/>
<reference evidence="16 17" key="1">
    <citation type="journal article" date="2007" name="Nat. Biotechnol.">
        <title>Complete genome sequence of the myxobacterium Sorangium cellulosum.</title>
        <authorList>
            <person name="Schneiker S."/>
            <person name="Perlova O."/>
            <person name="Kaiser O."/>
            <person name="Gerth K."/>
            <person name="Alici A."/>
            <person name="Altmeyer M.O."/>
            <person name="Bartels D."/>
            <person name="Bekel T."/>
            <person name="Beyer S."/>
            <person name="Bode E."/>
            <person name="Bode H.B."/>
            <person name="Bolten C.J."/>
            <person name="Choudhuri J.V."/>
            <person name="Doss S."/>
            <person name="Elnakady Y.A."/>
            <person name="Frank B."/>
            <person name="Gaigalat L."/>
            <person name="Goesmann A."/>
            <person name="Groeger C."/>
            <person name="Gross F."/>
            <person name="Jelsbak L."/>
            <person name="Jelsbak L."/>
            <person name="Kalinowski J."/>
            <person name="Kegler C."/>
            <person name="Knauber T."/>
            <person name="Konietzny S."/>
            <person name="Kopp M."/>
            <person name="Krause L."/>
            <person name="Krug D."/>
            <person name="Linke B."/>
            <person name="Mahmud T."/>
            <person name="Martinez-Arias R."/>
            <person name="McHardy A.C."/>
            <person name="Merai M."/>
            <person name="Meyer F."/>
            <person name="Mormann S."/>
            <person name="Munoz-Dorado J."/>
            <person name="Perez J."/>
            <person name="Pradella S."/>
            <person name="Rachid S."/>
            <person name="Raddatz G."/>
            <person name="Rosenau F."/>
            <person name="Rueckert C."/>
            <person name="Sasse F."/>
            <person name="Scharfe M."/>
            <person name="Schuster S.C."/>
            <person name="Suen G."/>
            <person name="Treuner-Lange A."/>
            <person name="Velicer G.J."/>
            <person name="Vorholter F.-J."/>
            <person name="Weissman K.J."/>
            <person name="Welch R.D."/>
            <person name="Wenzel S.C."/>
            <person name="Whitworth D.E."/>
            <person name="Wilhelm S."/>
            <person name="Wittmann C."/>
            <person name="Bloecker H."/>
            <person name="Puehler A."/>
            <person name="Mueller R."/>
        </authorList>
    </citation>
    <scope>NUCLEOTIDE SEQUENCE [LARGE SCALE GENOMIC DNA]</scope>
    <source>
        <strain evidence="17">So ce56</strain>
    </source>
</reference>
<dbReference type="SMART" id="SM00086">
    <property type="entry name" value="PAC"/>
    <property type="match status" value="3"/>
</dbReference>
<dbReference type="Proteomes" id="UP000002139">
    <property type="component" value="Chromosome"/>
</dbReference>
<dbReference type="InterPro" id="IPR004358">
    <property type="entry name" value="Sig_transdc_His_kin-like_C"/>
</dbReference>
<dbReference type="SUPFAM" id="SSF47384">
    <property type="entry name" value="Homodimeric domain of signal transducing histidine kinase"/>
    <property type="match status" value="1"/>
</dbReference>
<dbReference type="CDD" id="cd00082">
    <property type="entry name" value="HisKA"/>
    <property type="match status" value="1"/>
</dbReference>
<dbReference type="InterPro" id="IPR035965">
    <property type="entry name" value="PAS-like_dom_sf"/>
</dbReference>
<keyword evidence="10" id="KW-1133">Transmembrane helix</keyword>
<dbReference type="PROSITE" id="PS50109">
    <property type="entry name" value="HIS_KIN"/>
    <property type="match status" value="1"/>
</dbReference>
<evidence type="ECO:0000256" key="6">
    <source>
        <dbReference type="ARBA" id="ARBA00022692"/>
    </source>
</evidence>
<dbReference type="InterPro" id="IPR001610">
    <property type="entry name" value="PAC"/>
</dbReference>
<dbReference type="OrthoDB" id="8929028at2"/>
<evidence type="ECO:0000256" key="12">
    <source>
        <dbReference type="ARBA" id="ARBA00023136"/>
    </source>
</evidence>
<dbReference type="CDD" id="cd00130">
    <property type="entry name" value="PAS"/>
    <property type="match status" value="2"/>
</dbReference>
<dbReference type="SUPFAM" id="SSF55785">
    <property type="entry name" value="PYP-like sensor domain (PAS domain)"/>
    <property type="match status" value="3"/>
</dbReference>
<dbReference type="Pfam" id="PF13426">
    <property type="entry name" value="PAS_9"/>
    <property type="match status" value="2"/>
</dbReference>